<name>A0AA38MNP8_9CUCU</name>
<dbReference type="AlphaFoldDB" id="A0AA38MNP8"/>
<comment type="caution">
    <text evidence="1">The sequence shown here is derived from an EMBL/GenBank/DDBJ whole genome shotgun (WGS) entry which is preliminary data.</text>
</comment>
<proteinExistence type="predicted"/>
<evidence type="ECO:0000313" key="1">
    <source>
        <dbReference type="EMBL" id="KAJ3662514.1"/>
    </source>
</evidence>
<reference evidence="1" key="1">
    <citation type="journal article" date="2023" name="G3 (Bethesda)">
        <title>Whole genome assemblies of Zophobas morio and Tenebrio molitor.</title>
        <authorList>
            <person name="Kaur S."/>
            <person name="Stinson S.A."/>
            <person name="diCenzo G.C."/>
        </authorList>
    </citation>
    <scope>NUCLEOTIDE SEQUENCE</scope>
    <source>
        <strain evidence="1">QUZm001</strain>
    </source>
</reference>
<evidence type="ECO:0000313" key="2">
    <source>
        <dbReference type="Proteomes" id="UP001168821"/>
    </source>
</evidence>
<protein>
    <recommendedName>
        <fullName evidence="3">DUF4817 domain-containing protein</fullName>
    </recommendedName>
</protein>
<dbReference type="PANTHER" id="PTHR47326:SF1">
    <property type="entry name" value="HTH PSQ-TYPE DOMAIN-CONTAINING PROTEIN"/>
    <property type="match status" value="1"/>
</dbReference>
<accession>A0AA38MNP8</accession>
<organism evidence="1 2">
    <name type="scientific">Zophobas morio</name>
    <dbReference type="NCBI Taxonomy" id="2755281"/>
    <lineage>
        <taxon>Eukaryota</taxon>
        <taxon>Metazoa</taxon>
        <taxon>Ecdysozoa</taxon>
        <taxon>Arthropoda</taxon>
        <taxon>Hexapoda</taxon>
        <taxon>Insecta</taxon>
        <taxon>Pterygota</taxon>
        <taxon>Neoptera</taxon>
        <taxon>Endopterygota</taxon>
        <taxon>Coleoptera</taxon>
        <taxon>Polyphaga</taxon>
        <taxon>Cucujiformia</taxon>
        <taxon>Tenebrionidae</taxon>
        <taxon>Zophobas</taxon>
    </lineage>
</organism>
<dbReference type="PANTHER" id="PTHR47326">
    <property type="entry name" value="TRANSPOSABLE ELEMENT TC3 TRANSPOSASE-LIKE PROTEIN"/>
    <property type="match status" value="1"/>
</dbReference>
<evidence type="ECO:0008006" key="3">
    <source>
        <dbReference type="Google" id="ProtNLM"/>
    </source>
</evidence>
<dbReference type="EMBL" id="JALNTZ010000002">
    <property type="protein sequence ID" value="KAJ3662514.1"/>
    <property type="molecule type" value="Genomic_DNA"/>
</dbReference>
<dbReference type="Proteomes" id="UP001168821">
    <property type="component" value="Unassembled WGS sequence"/>
</dbReference>
<sequence>MSYSNEKDLEMMLIYGECNHNNATAAVREYTARFLNRRQPDQHGFTDCYIDRNVRVGAEEQVLENMEADPWRSIHCVVQMSGCSRSTTHRILQDKRLHPYHYTRVQHL</sequence>
<keyword evidence="2" id="KW-1185">Reference proteome</keyword>
<gene>
    <name evidence="1" type="ORF">Zmor_006859</name>
</gene>